<organism evidence="1 2">
    <name type="scientific">Intestinimonas massiliensis</name>
    <name type="common">ex Afouda et al. 2020</name>
    <dbReference type="NCBI Taxonomy" id="1673721"/>
    <lineage>
        <taxon>Bacteria</taxon>
        <taxon>Bacillati</taxon>
        <taxon>Bacillota</taxon>
        <taxon>Clostridia</taxon>
        <taxon>Eubacteriales</taxon>
        <taxon>Intestinimonas</taxon>
    </lineage>
</organism>
<sequence>MWLSRQGRGNGNAEAGAELGTVTLAGDRPSVYLSGERRDLPLMGPGGYLWRPAPGQRVLVIKAGDQGEELCIAGVETETAAGLDPGEILLLGPGGNTAVRLGADGRISITGRVSINGVELPGTYQPQASSGDGS</sequence>
<dbReference type="RefSeq" id="WP_256303032.1">
    <property type="nucleotide sequence ID" value="NZ_JANFYS010000002.1"/>
</dbReference>
<gene>
    <name evidence="1" type="ORF">NE579_01770</name>
</gene>
<evidence type="ECO:0000313" key="1">
    <source>
        <dbReference type="EMBL" id="MCQ4769194.1"/>
    </source>
</evidence>
<proteinExistence type="predicted"/>
<dbReference type="AlphaFoldDB" id="A0AAW5JMV6"/>
<dbReference type="EMBL" id="JANFYS010000002">
    <property type="protein sequence ID" value="MCQ4769194.1"/>
    <property type="molecule type" value="Genomic_DNA"/>
</dbReference>
<reference evidence="1" key="1">
    <citation type="submission" date="2022-06" db="EMBL/GenBank/DDBJ databases">
        <title>Isolation of gut microbiota from human fecal samples.</title>
        <authorList>
            <person name="Pamer E.G."/>
            <person name="Barat B."/>
            <person name="Waligurski E."/>
            <person name="Medina S."/>
            <person name="Paddock L."/>
            <person name="Mostad J."/>
        </authorList>
    </citation>
    <scope>NUCLEOTIDE SEQUENCE</scope>
    <source>
        <strain evidence="1">DFI.9.91</strain>
    </source>
</reference>
<evidence type="ECO:0000313" key="2">
    <source>
        <dbReference type="Proteomes" id="UP001204562"/>
    </source>
</evidence>
<dbReference type="Proteomes" id="UP001204562">
    <property type="component" value="Unassembled WGS sequence"/>
</dbReference>
<comment type="caution">
    <text evidence="1">The sequence shown here is derived from an EMBL/GenBank/DDBJ whole genome shotgun (WGS) entry which is preliminary data.</text>
</comment>
<name>A0AAW5JMV6_9FIRM</name>
<accession>A0AAW5JMV6</accession>
<protein>
    <submittedName>
        <fullName evidence="1">Uncharacterized protein</fullName>
    </submittedName>
</protein>